<accession>X1BKX9</accession>
<dbReference type="SMART" id="SM00028">
    <property type="entry name" value="TPR"/>
    <property type="match status" value="3"/>
</dbReference>
<gene>
    <name evidence="1" type="ORF">S01H4_51073</name>
</gene>
<comment type="caution">
    <text evidence="1">The sequence shown here is derived from an EMBL/GenBank/DDBJ whole genome shotgun (WGS) entry which is preliminary data.</text>
</comment>
<protein>
    <submittedName>
        <fullName evidence="1">Uncharacterized protein</fullName>
    </submittedName>
</protein>
<dbReference type="InterPro" id="IPR019734">
    <property type="entry name" value="TPR_rpt"/>
</dbReference>
<feature type="non-terminal residue" evidence="1">
    <location>
        <position position="1"/>
    </location>
</feature>
<dbReference type="InterPro" id="IPR011990">
    <property type="entry name" value="TPR-like_helical_dom_sf"/>
</dbReference>
<organism evidence="1">
    <name type="scientific">marine sediment metagenome</name>
    <dbReference type="NCBI Taxonomy" id="412755"/>
    <lineage>
        <taxon>unclassified sequences</taxon>
        <taxon>metagenomes</taxon>
        <taxon>ecological metagenomes</taxon>
    </lineage>
</organism>
<dbReference type="EMBL" id="BART01029054">
    <property type="protein sequence ID" value="GAG96534.1"/>
    <property type="molecule type" value="Genomic_DNA"/>
</dbReference>
<proteinExistence type="predicted"/>
<dbReference type="Gene3D" id="1.25.40.10">
    <property type="entry name" value="Tetratricopeptide repeat domain"/>
    <property type="match status" value="1"/>
</dbReference>
<sequence>EVGEIAYPLCQDLGMVPESIEALILQAQKAFLWNSILNEVLGIISKAEKLLKSLPEKTTSTFFTLTYEILYSKSLINWNMVDYESAIKLGLKSLNLVEKTENKVDIGVVLQFLSLFSLFVDLDSALEYAMKSLTHFKKLNYRYGITLSLSLIGGVHYLKGNFERALEYLLKSLSAKRISNYTKSLSFLVLGHIHLEKGDLDKALEYYNQGAELSGKIKISSFPNFILRLGITYRMMGNRKLAIKG</sequence>
<reference evidence="1" key="1">
    <citation type="journal article" date="2014" name="Front. Microbiol.">
        <title>High frequency of phylogenetically diverse reductive dehalogenase-homologous genes in deep subseafloor sedimentary metagenomes.</title>
        <authorList>
            <person name="Kawai M."/>
            <person name="Futagami T."/>
            <person name="Toyoda A."/>
            <person name="Takaki Y."/>
            <person name="Nishi S."/>
            <person name="Hori S."/>
            <person name="Arai W."/>
            <person name="Tsubouchi T."/>
            <person name="Morono Y."/>
            <person name="Uchiyama I."/>
            <person name="Ito T."/>
            <person name="Fujiyama A."/>
            <person name="Inagaki F."/>
            <person name="Takami H."/>
        </authorList>
    </citation>
    <scope>NUCLEOTIDE SEQUENCE</scope>
    <source>
        <strain evidence="1">Expedition CK06-06</strain>
    </source>
</reference>
<dbReference type="Pfam" id="PF13424">
    <property type="entry name" value="TPR_12"/>
    <property type="match status" value="1"/>
</dbReference>
<dbReference type="PROSITE" id="PS50005">
    <property type="entry name" value="TPR"/>
    <property type="match status" value="1"/>
</dbReference>
<dbReference type="SUPFAM" id="SSF48452">
    <property type="entry name" value="TPR-like"/>
    <property type="match status" value="1"/>
</dbReference>
<dbReference type="AlphaFoldDB" id="X1BKX9"/>
<evidence type="ECO:0000313" key="1">
    <source>
        <dbReference type="EMBL" id="GAG96534.1"/>
    </source>
</evidence>
<name>X1BKX9_9ZZZZ</name>